<accession>A0A6M3K4W2</accession>
<organism evidence="1">
    <name type="scientific">viral metagenome</name>
    <dbReference type="NCBI Taxonomy" id="1070528"/>
    <lineage>
        <taxon>unclassified sequences</taxon>
        <taxon>metagenomes</taxon>
        <taxon>organismal metagenomes</taxon>
    </lineage>
</organism>
<proteinExistence type="predicted"/>
<gene>
    <name evidence="1" type="ORF">MM415A01652_0012</name>
</gene>
<dbReference type="AlphaFoldDB" id="A0A6M3K4W2"/>
<protein>
    <submittedName>
        <fullName evidence="1">Uncharacterized protein</fullName>
    </submittedName>
</protein>
<name>A0A6M3K4W2_9ZZZZ</name>
<sequence>MNQGLMLARGYLAAKAKRDARWTEGKVASDRRYSNTKWPVEQIGRAIAMLYERRSLAAMAAVLGRSPIAVEIKLRRVERELKRGLARLAKAAQKYSEREGIQ</sequence>
<reference evidence="1" key="1">
    <citation type="submission" date="2020-03" db="EMBL/GenBank/DDBJ databases">
        <title>The deep terrestrial virosphere.</title>
        <authorList>
            <person name="Holmfeldt K."/>
            <person name="Nilsson E."/>
            <person name="Simone D."/>
            <person name="Lopez-Fernandez M."/>
            <person name="Wu X."/>
            <person name="de Brujin I."/>
            <person name="Lundin D."/>
            <person name="Andersson A."/>
            <person name="Bertilsson S."/>
            <person name="Dopson M."/>
        </authorList>
    </citation>
    <scope>NUCLEOTIDE SEQUENCE</scope>
    <source>
        <strain evidence="1">MM415A01652</strain>
    </source>
</reference>
<evidence type="ECO:0000313" key="1">
    <source>
        <dbReference type="EMBL" id="QJA75927.1"/>
    </source>
</evidence>
<dbReference type="EMBL" id="MT142193">
    <property type="protein sequence ID" value="QJA75927.1"/>
    <property type="molecule type" value="Genomic_DNA"/>
</dbReference>